<name>A0A5M3WSV8_9ACTN</name>
<dbReference type="Proteomes" id="UP000331127">
    <property type="component" value="Unassembled WGS sequence"/>
</dbReference>
<proteinExistence type="predicted"/>
<evidence type="ECO:0000313" key="2">
    <source>
        <dbReference type="EMBL" id="GES09258.1"/>
    </source>
</evidence>
<protein>
    <submittedName>
        <fullName evidence="2">Uncharacterized protein</fullName>
    </submittedName>
</protein>
<evidence type="ECO:0000256" key="1">
    <source>
        <dbReference type="SAM" id="Phobius"/>
    </source>
</evidence>
<organism evidence="2 3">
    <name type="scientific">Acrocarpospora macrocephala</name>
    <dbReference type="NCBI Taxonomy" id="150177"/>
    <lineage>
        <taxon>Bacteria</taxon>
        <taxon>Bacillati</taxon>
        <taxon>Actinomycetota</taxon>
        <taxon>Actinomycetes</taxon>
        <taxon>Streptosporangiales</taxon>
        <taxon>Streptosporangiaceae</taxon>
        <taxon>Acrocarpospora</taxon>
    </lineage>
</organism>
<keyword evidence="1" id="KW-0812">Transmembrane</keyword>
<keyword evidence="1" id="KW-0472">Membrane</keyword>
<keyword evidence="1" id="KW-1133">Transmembrane helix</keyword>
<feature type="transmembrane region" description="Helical" evidence="1">
    <location>
        <begin position="69"/>
        <end position="86"/>
    </location>
</feature>
<keyword evidence="3" id="KW-1185">Reference proteome</keyword>
<reference evidence="2 3" key="1">
    <citation type="submission" date="2019-10" db="EMBL/GenBank/DDBJ databases">
        <title>Whole genome shotgun sequence of Acrocarpospora macrocephala NBRC 16266.</title>
        <authorList>
            <person name="Ichikawa N."/>
            <person name="Kimura A."/>
            <person name="Kitahashi Y."/>
            <person name="Komaki H."/>
            <person name="Oguchi A."/>
        </authorList>
    </citation>
    <scope>NUCLEOTIDE SEQUENCE [LARGE SCALE GENOMIC DNA]</scope>
    <source>
        <strain evidence="2 3">NBRC 16266</strain>
    </source>
</reference>
<dbReference type="AlphaFoldDB" id="A0A5M3WSV8"/>
<accession>A0A5M3WSV8</accession>
<sequence length="100" mass="10116">MAGVPSVIVPSLPVVTPEMGSVPFSPGLFGSAGVPLIAPTPGASPLLNPPYLGKHVSAQAQDRLDSIKGLPGVAAAVAGLVAVLGLQMRLGRKRREIEAE</sequence>
<comment type="caution">
    <text evidence="2">The sequence shown here is derived from an EMBL/GenBank/DDBJ whole genome shotgun (WGS) entry which is preliminary data.</text>
</comment>
<dbReference type="EMBL" id="BLAE01000014">
    <property type="protein sequence ID" value="GES09258.1"/>
    <property type="molecule type" value="Genomic_DNA"/>
</dbReference>
<gene>
    <name evidence="2" type="ORF">Amac_028540</name>
</gene>
<evidence type="ECO:0000313" key="3">
    <source>
        <dbReference type="Proteomes" id="UP000331127"/>
    </source>
</evidence>